<reference evidence="1 2" key="1">
    <citation type="submission" date="2020-04" db="EMBL/GenBank/DDBJ databases">
        <title>Draft genome of Pyxidicoccus fallax type strain.</title>
        <authorList>
            <person name="Whitworth D.E."/>
        </authorList>
    </citation>
    <scope>NUCLEOTIDE SEQUENCE [LARGE SCALE GENOMIC DNA]</scope>
    <source>
        <strain evidence="1 2">DSM 14698</strain>
    </source>
</reference>
<evidence type="ECO:0000313" key="2">
    <source>
        <dbReference type="Proteomes" id="UP000518300"/>
    </source>
</evidence>
<dbReference type="RefSeq" id="WP_169343652.1">
    <property type="nucleotide sequence ID" value="NZ_JABBJJ010000017.1"/>
</dbReference>
<organism evidence="1 2">
    <name type="scientific">Pyxidicoccus fallax</name>
    <dbReference type="NCBI Taxonomy" id="394095"/>
    <lineage>
        <taxon>Bacteria</taxon>
        <taxon>Pseudomonadati</taxon>
        <taxon>Myxococcota</taxon>
        <taxon>Myxococcia</taxon>
        <taxon>Myxococcales</taxon>
        <taxon>Cystobacterineae</taxon>
        <taxon>Myxococcaceae</taxon>
        <taxon>Pyxidicoccus</taxon>
    </lineage>
</organism>
<dbReference type="AlphaFoldDB" id="A0A848LFJ9"/>
<dbReference type="EMBL" id="JABBJJ010000017">
    <property type="protein sequence ID" value="NMO14358.1"/>
    <property type="molecule type" value="Genomic_DNA"/>
</dbReference>
<protein>
    <submittedName>
        <fullName evidence="1">Uncharacterized protein</fullName>
    </submittedName>
</protein>
<keyword evidence="2" id="KW-1185">Reference proteome</keyword>
<sequence>MKFEVQPFGYSHDPDVPDVEMGKESIRLTVTEVVCSEDHQVELRFCANALFPAEVGWRYHSLGEALVLVVNDVDQHDGFAVRTYNSFIRFEQDLTINLKSPPALPLPPRGSLKANDFQGAFVNGVVSFQAAPPVHRPSVFLYLVLENYVSNVVGLDLVDRRAVPF</sequence>
<comment type="caution">
    <text evidence="1">The sequence shown here is derived from an EMBL/GenBank/DDBJ whole genome shotgun (WGS) entry which is preliminary data.</text>
</comment>
<gene>
    <name evidence="1" type="ORF">HG543_05735</name>
</gene>
<dbReference type="Proteomes" id="UP000518300">
    <property type="component" value="Unassembled WGS sequence"/>
</dbReference>
<proteinExistence type="predicted"/>
<accession>A0A848LFJ9</accession>
<evidence type="ECO:0000313" key="1">
    <source>
        <dbReference type="EMBL" id="NMO14358.1"/>
    </source>
</evidence>
<name>A0A848LFJ9_9BACT</name>